<dbReference type="PANTHER" id="PTHR12147:SF26">
    <property type="entry name" value="PEPTIDASE M28 DOMAIN-CONTAINING PROTEIN"/>
    <property type="match status" value="1"/>
</dbReference>
<dbReference type="Proteomes" id="UP001595533">
    <property type="component" value="Unassembled WGS sequence"/>
</dbReference>
<dbReference type="SUPFAM" id="SSF53187">
    <property type="entry name" value="Zn-dependent exopeptidases"/>
    <property type="match status" value="1"/>
</dbReference>
<protein>
    <submittedName>
        <fullName evidence="2">M28 family metallopeptidase</fullName>
    </submittedName>
</protein>
<keyword evidence="3" id="KW-1185">Reference proteome</keyword>
<dbReference type="RefSeq" id="WP_077412113.1">
    <property type="nucleotide sequence ID" value="NZ_JBHRTS010000003.1"/>
</dbReference>
<dbReference type="InterPro" id="IPR007484">
    <property type="entry name" value="Peptidase_M28"/>
</dbReference>
<organism evidence="2 3">
    <name type="scientific">Marinicella sediminis</name>
    <dbReference type="NCBI Taxonomy" id="1792834"/>
    <lineage>
        <taxon>Bacteria</taxon>
        <taxon>Pseudomonadati</taxon>
        <taxon>Pseudomonadota</taxon>
        <taxon>Gammaproteobacteria</taxon>
        <taxon>Lysobacterales</taxon>
        <taxon>Marinicellaceae</taxon>
        <taxon>Marinicella</taxon>
    </lineage>
</organism>
<dbReference type="Pfam" id="PF04389">
    <property type="entry name" value="Peptidase_M28"/>
    <property type="match status" value="1"/>
</dbReference>
<feature type="domain" description="Peptidase M28" evidence="1">
    <location>
        <begin position="255"/>
        <end position="433"/>
    </location>
</feature>
<name>A0ABV7JAB6_9GAMM</name>
<comment type="caution">
    <text evidence="2">The sequence shown here is derived from an EMBL/GenBank/DDBJ whole genome shotgun (WGS) entry which is preliminary data.</text>
</comment>
<accession>A0ABV7JAB6</accession>
<reference evidence="3" key="1">
    <citation type="journal article" date="2019" name="Int. J. Syst. Evol. Microbiol.">
        <title>The Global Catalogue of Microorganisms (GCM) 10K type strain sequencing project: providing services to taxonomists for standard genome sequencing and annotation.</title>
        <authorList>
            <consortium name="The Broad Institute Genomics Platform"/>
            <consortium name="The Broad Institute Genome Sequencing Center for Infectious Disease"/>
            <person name="Wu L."/>
            <person name="Ma J."/>
        </authorList>
    </citation>
    <scope>NUCLEOTIDE SEQUENCE [LARGE SCALE GENOMIC DNA]</scope>
    <source>
        <strain evidence="3">KCTC 42953</strain>
    </source>
</reference>
<evidence type="ECO:0000313" key="3">
    <source>
        <dbReference type="Proteomes" id="UP001595533"/>
    </source>
</evidence>
<dbReference type="InterPro" id="IPR045175">
    <property type="entry name" value="M28_fam"/>
</dbReference>
<sequence length="586" mass="64292">MKDQSIKTIAQFRRSVLTIPLLLLVFTAQARSDLSIIDIDGIGYAQLATIKQHPKVLWWVEMGDKMIIEQSQSTQALPAFVEVVAHLYDVDTADLVFEKTGHCSHGGFSHPDHPAKTVTNKLNHVDLPAVFSSGGYRILDVSGVAGKAELLNDPGLMPFTTDQVLVYQMKNRPGKRQSRDPAVEQLLNQVDADRWYAQVQELASHDRMEEAGMVAAGTWLEGRFAALDLTTSRIDRHGHIGFNVLGFKTGLVRPDDWYVVGAHLDSRNAFWNPNLPSPGAEDNASGCSGVLEMANVLAGYQTDASILFVCFNAEEIGLWGSADVLQYFRLRGEQDNIKFMQNLDMIAYHPGIDQKVNAGTDVAEYVPHAELLASNGNLYTDIDWQVEPNACCTDFKSFTDVGIPAISATIPNVFGYPGYHQSTDLPEYIDRQQGAGVVRAQLATLIELAGVQLDSTHQISAGHSGMWYDPEQTGHGLTVEVLGDNRIMLAWFVFDQFGQQIWLVGAGEFEGARATVNVAISSQGVFPPAFDHTNVIKELWGTLTIEFFDCETAELSWEPVAGTGYSPGTLNLSRLTAIDGLTCQAL</sequence>
<evidence type="ECO:0000259" key="1">
    <source>
        <dbReference type="Pfam" id="PF04389"/>
    </source>
</evidence>
<dbReference type="EMBL" id="JBHRTS010000003">
    <property type="protein sequence ID" value="MFC3194017.1"/>
    <property type="molecule type" value="Genomic_DNA"/>
</dbReference>
<proteinExistence type="predicted"/>
<gene>
    <name evidence="2" type="ORF">ACFODZ_07170</name>
</gene>
<dbReference type="Gene3D" id="3.40.630.10">
    <property type="entry name" value="Zn peptidases"/>
    <property type="match status" value="1"/>
</dbReference>
<evidence type="ECO:0000313" key="2">
    <source>
        <dbReference type="EMBL" id="MFC3194017.1"/>
    </source>
</evidence>
<dbReference type="PANTHER" id="PTHR12147">
    <property type="entry name" value="METALLOPEPTIDASE M28 FAMILY MEMBER"/>
    <property type="match status" value="1"/>
</dbReference>